<dbReference type="SUPFAM" id="SSF52540">
    <property type="entry name" value="P-loop containing nucleoside triphosphate hydrolases"/>
    <property type="match status" value="1"/>
</dbReference>
<gene>
    <name evidence="3" type="ORF">UFOPK1421_00530</name>
    <name evidence="4" type="ORF">UFOPK2921_01090</name>
    <name evidence="5" type="ORF">UFOPK4422_00401</name>
</gene>
<dbReference type="GO" id="GO:0016887">
    <property type="term" value="F:ATP hydrolysis activity"/>
    <property type="evidence" value="ECO:0007669"/>
    <property type="project" value="InterPro"/>
</dbReference>
<dbReference type="InterPro" id="IPR027417">
    <property type="entry name" value="P-loop_NTPase"/>
</dbReference>
<dbReference type="EMBL" id="CAEZZV010000149">
    <property type="protein sequence ID" value="CAB4785046.1"/>
    <property type="molecule type" value="Genomic_DNA"/>
</dbReference>
<proteinExistence type="predicted"/>
<reference evidence="3" key="1">
    <citation type="submission" date="2020-05" db="EMBL/GenBank/DDBJ databases">
        <authorList>
            <person name="Chiriac C."/>
            <person name="Salcher M."/>
            <person name="Ghai R."/>
            <person name="Kavagutti S V."/>
        </authorList>
    </citation>
    <scope>NUCLEOTIDE SEQUENCE</scope>
</reference>
<dbReference type="GO" id="GO:0005524">
    <property type="term" value="F:ATP binding"/>
    <property type="evidence" value="ECO:0007669"/>
    <property type="project" value="InterPro"/>
</dbReference>
<organism evidence="3">
    <name type="scientific">freshwater metagenome</name>
    <dbReference type="NCBI Taxonomy" id="449393"/>
    <lineage>
        <taxon>unclassified sequences</taxon>
        <taxon>metagenomes</taxon>
        <taxon>ecological metagenomes</taxon>
    </lineage>
</organism>
<evidence type="ECO:0000256" key="1">
    <source>
        <dbReference type="SAM" id="MobiDB-lite"/>
    </source>
</evidence>
<feature type="compositionally biased region" description="Basic residues" evidence="1">
    <location>
        <begin position="1"/>
        <end position="11"/>
    </location>
</feature>
<feature type="region of interest" description="Disordered" evidence="1">
    <location>
        <begin position="1"/>
        <end position="60"/>
    </location>
</feature>
<evidence type="ECO:0000259" key="2">
    <source>
        <dbReference type="Pfam" id="PF07728"/>
    </source>
</evidence>
<evidence type="ECO:0000313" key="4">
    <source>
        <dbReference type="EMBL" id="CAB4785046.1"/>
    </source>
</evidence>
<dbReference type="InterPro" id="IPR050764">
    <property type="entry name" value="CbbQ/NirQ/NorQ/GpvN"/>
</dbReference>
<evidence type="ECO:0000313" key="5">
    <source>
        <dbReference type="EMBL" id="CAB5115119.1"/>
    </source>
</evidence>
<feature type="domain" description="ATPase dynein-related AAA" evidence="2">
    <location>
        <begin position="84"/>
        <end position="220"/>
    </location>
</feature>
<accession>A0A6J6BKG7</accession>
<evidence type="ECO:0000313" key="3">
    <source>
        <dbReference type="EMBL" id="CAB4538913.1"/>
    </source>
</evidence>
<feature type="compositionally biased region" description="Polar residues" evidence="1">
    <location>
        <begin position="38"/>
        <end position="53"/>
    </location>
</feature>
<dbReference type="PANTHER" id="PTHR42759">
    <property type="entry name" value="MOXR FAMILY PROTEIN"/>
    <property type="match status" value="1"/>
</dbReference>
<dbReference type="PANTHER" id="PTHR42759:SF1">
    <property type="entry name" value="MAGNESIUM-CHELATASE SUBUNIT CHLD"/>
    <property type="match status" value="1"/>
</dbReference>
<sequence length="307" mass="33289">MVGDHRHHREERHRVISLGGSTATGTETETETRATIPTLDSTTRKGPSMTKPTRATVKPKDQGLELPSCWQDVNDALAAGIDRLILFGPPGTGKTFAGLNVGDVEGGAFRLICNEDMTAADVTGHFMPTANGTWKWLDGSVLKAWQGDGLRGGRIVADEIDRASGDVLSLLLNMFDNRESASWQHPDSGKVFKPLRGFSVIMTTNIENMRDLPVALRDRFPIAIRIDRPHPGALAQLSPYLRAPAAAAVDADKERRFSVRSFMAFDQLVKQGLTVERAAGLVFGKFATDILDALLIDKVSVTAAKAS</sequence>
<dbReference type="EMBL" id="CAEZSL010000043">
    <property type="protein sequence ID" value="CAB4538913.1"/>
    <property type="molecule type" value="Genomic_DNA"/>
</dbReference>
<protein>
    <submittedName>
        <fullName evidence="3">Unannotated protein</fullName>
    </submittedName>
</protein>
<dbReference type="CDD" id="cd00009">
    <property type="entry name" value="AAA"/>
    <property type="match status" value="1"/>
</dbReference>
<dbReference type="EMBL" id="CAFBRX010000026">
    <property type="protein sequence ID" value="CAB5115119.1"/>
    <property type="molecule type" value="Genomic_DNA"/>
</dbReference>
<dbReference type="Pfam" id="PF07728">
    <property type="entry name" value="AAA_5"/>
    <property type="match status" value="1"/>
</dbReference>
<dbReference type="AlphaFoldDB" id="A0A6J6BKG7"/>
<name>A0A6J6BKG7_9ZZZZ</name>
<dbReference type="Gene3D" id="3.40.50.300">
    <property type="entry name" value="P-loop containing nucleotide triphosphate hydrolases"/>
    <property type="match status" value="1"/>
</dbReference>
<dbReference type="InterPro" id="IPR011704">
    <property type="entry name" value="ATPase_dyneun-rel_AAA"/>
</dbReference>